<sequence>MISTIIRCLLPATLLLLASLTQAAVRLPRLVGSNMVLQRNTALPIWGWAAPGERVVIIFQGHTYRTPATDTTGRWRIMLPPLRAGGPYSMLVKGHNTIQLSNILVGDVWLASGQSNMEWPLQEEVLNFRQEIAAANYPRIRLLTVEKVTAASPQADFASDGWQECGPQTVGRFSAVAYFFGRSLHQHYHVPIGLISAVWSGTAAESWVSPATLRTLPGQPQHPFPTSGQAEFPSIYNAMIAPLLPYALKGIIWYQGESNVSRAYQYRTLFPALIQDWRTRWGQGNLPFLFVQLAGYMRDQPEPAEYEWAELREAQLRTLAVPSTGMAVALDLGDPNDIHPRNKQPVGERLALAARRVAYHDSGVVASGPLLQAMRVQGNTVRLRFSQTGGGLVLKDPAGPYLRGFALAGADQKFVWAQGRLEGQELVLYSDQVPTPVAVRYAWGNSPFPNLYNAEGLPASPFRTDDWPGLTTNR</sequence>
<evidence type="ECO:0000256" key="2">
    <source>
        <dbReference type="SAM" id="SignalP"/>
    </source>
</evidence>
<gene>
    <name evidence="4" type="ORF">E5J99_10840</name>
</gene>
<evidence type="ECO:0000313" key="5">
    <source>
        <dbReference type="Proteomes" id="UP000297739"/>
    </source>
</evidence>
<feature type="signal peptide" evidence="2">
    <location>
        <begin position="1"/>
        <end position="23"/>
    </location>
</feature>
<proteinExistence type="predicted"/>
<keyword evidence="2" id="KW-0732">Signal</keyword>
<dbReference type="EMBL" id="SRLD01000019">
    <property type="protein sequence ID" value="TGE15922.1"/>
    <property type="molecule type" value="Genomic_DNA"/>
</dbReference>
<dbReference type="OrthoDB" id="9816001at2"/>
<dbReference type="GO" id="GO:0005975">
    <property type="term" value="P:carbohydrate metabolic process"/>
    <property type="evidence" value="ECO:0007669"/>
    <property type="project" value="TreeGrafter"/>
</dbReference>
<evidence type="ECO:0000313" key="4">
    <source>
        <dbReference type="EMBL" id="TGE15922.1"/>
    </source>
</evidence>
<dbReference type="Proteomes" id="UP000297739">
    <property type="component" value="Unassembled WGS sequence"/>
</dbReference>
<dbReference type="GO" id="GO:0001681">
    <property type="term" value="F:sialate O-acetylesterase activity"/>
    <property type="evidence" value="ECO:0007669"/>
    <property type="project" value="InterPro"/>
</dbReference>
<dbReference type="InterPro" id="IPR039329">
    <property type="entry name" value="SIAE"/>
</dbReference>
<dbReference type="Gene3D" id="3.40.50.1110">
    <property type="entry name" value="SGNH hydrolase"/>
    <property type="match status" value="1"/>
</dbReference>
<keyword evidence="5" id="KW-1185">Reference proteome</keyword>
<dbReference type="RefSeq" id="WP_135497777.1">
    <property type="nucleotide sequence ID" value="NZ_SRLD01000019.1"/>
</dbReference>
<name>A0A4Z0PJR6_9BACT</name>
<dbReference type="PANTHER" id="PTHR22901">
    <property type="entry name" value="SIALATE O-ACETYLESTERASE"/>
    <property type="match status" value="1"/>
</dbReference>
<dbReference type="AlphaFoldDB" id="A0A4Z0PJR6"/>
<dbReference type="SUPFAM" id="SSF52266">
    <property type="entry name" value="SGNH hydrolase"/>
    <property type="match status" value="1"/>
</dbReference>
<dbReference type="Pfam" id="PF03629">
    <property type="entry name" value="SASA"/>
    <property type="match status" value="1"/>
</dbReference>
<organism evidence="4 5">
    <name type="scientific">Hymenobacter elongatus</name>
    <dbReference type="NCBI Taxonomy" id="877208"/>
    <lineage>
        <taxon>Bacteria</taxon>
        <taxon>Pseudomonadati</taxon>
        <taxon>Bacteroidota</taxon>
        <taxon>Cytophagia</taxon>
        <taxon>Cytophagales</taxon>
        <taxon>Hymenobacteraceae</taxon>
        <taxon>Hymenobacter</taxon>
    </lineage>
</organism>
<keyword evidence="1" id="KW-0378">Hydrolase</keyword>
<dbReference type="InterPro" id="IPR005181">
    <property type="entry name" value="SASA"/>
</dbReference>
<comment type="caution">
    <text evidence="4">The sequence shown here is derived from an EMBL/GenBank/DDBJ whole genome shotgun (WGS) entry which is preliminary data.</text>
</comment>
<feature type="chain" id="PRO_5021408627" evidence="2">
    <location>
        <begin position="24"/>
        <end position="474"/>
    </location>
</feature>
<evidence type="ECO:0000256" key="1">
    <source>
        <dbReference type="ARBA" id="ARBA00022801"/>
    </source>
</evidence>
<feature type="domain" description="Sialate O-acetylesterase" evidence="3">
    <location>
        <begin position="106"/>
        <end position="352"/>
    </location>
</feature>
<evidence type="ECO:0000259" key="3">
    <source>
        <dbReference type="Pfam" id="PF03629"/>
    </source>
</evidence>
<dbReference type="PANTHER" id="PTHR22901:SF0">
    <property type="entry name" value="SIALATE O-ACETYLESTERASE"/>
    <property type="match status" value="1"/>
</dbReference>
<dbReference type="InterPro" id="IPR036514">
    <property type="entry name" value="SGNH_hydro_sf"/>
</dbReference>
<reference evidence="4 5" key="1">
    <citation type="submission" date="2019-04" db="EMBL/GenBank/DDBJ databases">
        <authorList>
            <person name="Feng G."/>
            <person name="Zhang J."/>
            <person name="Zhu H."/>
        </authorList>
    </citation>
    <scope>NUCLEOTIDE SEQUENCE [LARGE SCALE GENOMIC DNA]</scope>
    <source>
        <strain evidence="4 5">JCM 17223</strain>
    </source>
</reference>
<accession>A0A4Z0PJR6</accession>
<protein>
    <submittedName>
        <fullName evidence="4">Sialate O-acetylesterase</fullName>
    </submittedName>
</protein>